<evidence type="ECO:0000256" key="1">
    <source>
        <dbReference type="ARBA" id="ARBA00007521"/>
    </source>
</evidence>
<dbReference type="RefSeq" id="WP_170308759.1">
    <property type="nucleotide sequence ID" value="NZ_VIWU01000001.1"/>
</dbReference>
<protein>
    <submittedName>
        <fullName evidence="3">PemK-like, MazF-like toxin of type II toxin-antitoxin system</fullName>
    </submittedName>
</protein>
<reference evidence="3 4" key="1">
    <citation type="submission" date="2019-06" db="EMBL/GenBank/DDBJ databases">
        <title>Sequencing the genomes of 1000 actinobacteria strains.</title>
        <authorList>
            <person name="Klenk H.-P."/>
        </authorList>
    </citation>
    <scope>NUCLEOTIDE SEQUENCE [LARGE SCALE GENOMIC DNA]</scope>
    <source>
        <strain evidence="3 4">DSM 45671</strain>
    </source>
</reference>
<evidence type="ECO:0000313" key="3">
    <source>
        <dbReference type="EMBL" id="TWF74914.1"/>
    </source>
</evidence>
<name>A0A561SJA9_9PSEU</name>
<dbReference type="Pfam" id="PF02452">
    <property type="entry name" value="PemK_toxin"/>
    <property type="match status" value="1"/>
</dbReference>
<dbReference type="AlphaFoldDB" id="A0A561SJA9"/>
<evidence type="ECO:0000313" key="4">
    <source>
        <dbReference type="Proteomes" id="UP000321261"/>
    </source>
</evidence>
<dbReference type="Proteomes" id="UP000321261">
    <property type="component" value="Unassembled WGS sequence"/>
</dbReference>
<organism evidence="3 4">
    <name type="scientific">Pseudonocardia hierapolitana</name>
    <dbReference type="NCBI Taxonomy" id="1128676"/>
    <lineage>
        <taxon>Bacteria</taxon>
        <taxon>Bacillati</taxon>
        <taxon>Actinomycetota</taxon>
        <taxon>Actinomycetes</taxon>
        <taxon>Pseudonocardiales</taxon>
        <taxon>Pseudonocardiaceae</taxon>
        <taxon>Pseudonocardia</taxon>
    </lineage>
</organism>
<gene>
    <name evidence="3" type="ORF">FHX44_11797</name>
</gene>
<dbReference type="InterPro" id="IPR011067">
    <property type="entry name" value="Plasmid_toxin/cell-grow_inhib"/>
</dbReference>
<comment type="similarity">
    <text evidence="1">Belongs to the PemK/MazF family.</text>
</comment>
<dbReference type="Gene3D" id="2.30.30.110">
    <property type="match status" value="1"/>
</dbReference>
<dbReference type="GO" id="GO:0003677">
    <property type="term" value="F:DNA binding"/>
    <property type="evidence" value="ECO:0007669"/>
    <property type="project" value="InterPro"/>
</dbReference>
<accession>A0A561SJA9</accession>
<keyword evidence="4" id="KW-1185">Reference proteome</keyword>
<evidence type="ECO:0000256" key="2">
    <source>
        <dbReference type="ARBA" id="ARBA00022649"/>
    </source>
</evidence>
<proteinExistence type="inferred from homology"/>
<comment type="caution">
    <text evidence="3">The sequence shown here is derived from an EMBL/GenBank/DDBJ whole genome shotgun (WGS) entry which is preliminary data.</text>
</comment>
<sequence>MRRGEVWHYEPVIARAGQSTTRLIVSADSINRNEALPVVYVMHVVDSDPASLLAVRIGEQGWALATEIDRPVRKRLTEKLGEATTAEMEQVDAALRAVFDV</sequence>
<dbReference type="EMBL" id="VIWU01000001">
    <property type="protein sequence ID" value="TWF74914.1"/>
    <property type="molecule type" value="Genomic_DNA"/>
</dbReference>
<keyword evidence="2" id="KW-1277">Toxin-antitoxin system</keyword>
<dbReference type="InterPro" id="IPR003477">
    <property type="entry name" value="PemK-like"/>
</dbReference>